<evidence type="ECO:0000313" key="3">
    <source>
        <dbReference type="EMBL" id="KAJ3557561.1"/>
    </source>
</evidence>
<dbReference type="VEuPathDB" id="FungiDB:F4678DRAFT_468620"/>
<accession>A0A9W8N5V7</accession>
<name>A0A9W8N5V7_9PEZI</name>
<dbReference type="Proteomes" id="UP001148614">
    <property type="component" value="Unassembled WGS sequence"/>
</dbReference>
<protein>
    <recommendedName>
        <fullName evidence="2">Nephrocystin 3-like N-terminal domain-containing protein</fullName>
    </recommendedName>
</protein>
<comment type="caution">
    <text evidence="3">The sequence shown here is derived from an EMBL/GenBank/DDBJ whole genome shotgun (WGS) entry which is preliminary data.</text>
</comment>
<sequence length="298" mass="33221">MSSSTKHNTDPASALAVAELSAKIISQCLQYSRAVKHAKKDVERVTEQVTTWKTVAKKLQDLLDGPHRTRLQASEEVRGALKDCRRQLGSLLDRLTPGKGRQAMIRFGIRALKWPFDNKEVEKILQDLARCMQPITTALQIDQIVAVLTIDQKAVLRTLPEAAGAAFDSHADEHNPTCLPDTRVDFLREISQWVEDPDAKAVFWLNGMAGTGKSTISRTLAHSSYNRGQLGASFFFKRGEGDRGRMSKFFTTIAAQLIRREPALAVHVKDAIDADPAIVDKAMREQFEKLILEPLSYV</sequence>
<evidence type="ECO:0000259" key="2">
    <source>
        <dbReference type="Pfam" id="PF24883"/>
    </source>
</evidence>
<keyword evidence="4" id="KW-1185">Reference proteome</keyword>
<keyword evidence="1" id="KW-0677">Repeat</keyword>
<dbReference type="InterPro" id="IPR056884">
    <property type="entry name" value="NPHP3-like_N"/>
</dbReference>
<organism evidence="3 4">
    <name type="scientific">Xylaria arbuscula</name>
    <dbReference type="NCBI Taxonomy" id="114810"/>
    <lineage>
        <taxon>Eukaryota</taxon>
        <taxon>Fungi</taxon>
        <taxon>Dikarya</taxon>
        <taxon>Ascomycota</taxon>
        <taxon>Pezizomycotina</taxon>
        <taxon>Sordariomycetes</taxon>
        <taxon>Xylariomycetidae</taxon>
        <taxon>Xylariales</taxon>
        <taxon>Xylariaceae</taxon>
        <taxon>Xylaria</taxon>
    </lineage>
</organism>
<dbReference type="EMBL" id="JANPWZ010002590">
    <property type="protein sequence ID" value="KAJ3557561.1"/>
    <property type="molecule type" value="Genomic_DNA"/>
</dbReference>
<gene>
    <name evidence="3" type="ORF">NPX13_g9900</name>
</gene>
<dbReference type="Gene3D" id="3.40.50.300">
    <property type="entry name" value="P-loop containing nucleotide triphosphate hydrolases"/>
    <property type="match status" value="1"/>
</dbReference>
<proteinExistence type="predicted"/>
<dbReference type="SUPFAM" id="SSF52540">
    <property type="entry name" value="P-loop containing nucleoside triphosphate hydrolases"/>
    <property type="match status" value="1"/>
</dbReference>
<dbReference type="AlphaFoldDB" id="A0A9W8N5V7"/>
<evidence type="ECO:0000313" key="4">
    <source>
        <dbReference type="Proteomes" id="UP001148614"/>
    </source>
</evidence>
<dbReference type="InterPro" id="IPR027417">
    <property type="entry name" value="P-loop_NTPase"/>
</dbReference>
<feature type="domain" description="Nephrocystin 3-like N-terminal" evidence="2">
    <location>
        <begin position="189"/>
        <end position="293"/>
    </location>
</feature>
<evidence type="ECO:0000256" key="1">
    <source>
        <dbReference type="ARBA" id="ARBA00022737"/>
    </source>
</evidence>
<reference evidence="3" key="1">
    <citation type="submission" date="2022-07" db="EMBL/GenBank/DDBJ databases">
        <title>Genome Sequence of Xylaria arbuscula.</title>
        <authorList>
            <person name="Buettner E."/>
        </authorList>
    </citation>
    <scope>NUCLEOTIDE SEQUENCE</scope>
    <source>
        <strain evidence="3">VT107</strain>
    </source>
</reference>
<dbReference type="Pfam" id="PF24883">
    <property type="entry name" value="NPHP3_N"/>
    <property type="match status" value="1"/>
</dbReference>
<dbReference type="PANTHER" id="PTHR10039">
    <property type="entry name" value="AMELOGENIN"/>
    <property type="match status" value="1"/>
</dbReference>